<sequence length="146" mass="16966">MTSTGFFMYQCLVYGWIHSPVVYFISFLSFVIVSFFPGYMALHFTGDYCDTVILLYASKVRHGHERSLTEGKALWQHSFNYLLHLFIDIFCYTKSLLFGFYLFGGTFVSYCNDIITFIGRLSMRLMQSFNSGHRLCSSFCLIHSIL</sequence>
<evidence type="ECO:0000256" key="1">
    <source>
        <dbReference type="SAM" id="Phobius"/>
    </source>
</evidence>
<keyword evidence="1" id="KW-0472">Membrane</keyword>
<dbReference type="RefSeq" id="XP_040641722.1">
    <property type="nucleotide sequence ID" value="XM_040778149.1"/>
</dbReference>
<name>A0A017SN83_ASPRC</name>
<reference evidence="3" key="1">
    <citation type="journal article" date="2014" name="Nat. Commun.">
        <title>Genomic adaptations of the halophilic Dead Sea filamentous fungus Eurotium rubrum.</title>
        <authorList>
            <person name="Kis-Papo T."/>
            <person name="Weig A.R."/>
            <person name="Riley R."/>
            <person name="Persoh D."/>
            <person name="Salamov A."/>
            <person name="Sun H."/>
            <person name="Lipzen A."/>
            <person name="Wasser S.P."/>
            <person name="Rambold G."/>
            <person name="Grigoriev I.V."/>
            <person name="Nevo E."/>
        </authorList>
    </citation>
    <scope>NUCLEOTIDE SEQUENCE [LARGE SCALE GENOMIC DNA]</scope>
    <source>
        <strain evidence="3">CBS 135680</strain>
    </source>
</reference>
<protein>
    <submittedName>
        <fullName evidence="2">Uncharacterized protein</fullName>
    </submittedName>
</protein>
<keyword evidence="1" id="KW-1133">Transmembrane helix</keyword>
<dbReference type="AlphaFoldDB" id="A0A017SN83"/>
<gene>
    <name evidence="2" type="ORF">EURHEDRAFT_267330</name>
</gene>
<evidence type="ECO:0000313" key="3">
    <source>
        <dbReference type="Proteomes" id="UP000019804"/>
    </source>
</evidence>
<keyword evidence="1" id="KW-0812">Transmembrane</keyword>
<dbReference type="EMBL" id="KK088414">
    <property type="protein sequence ID" value="EYE98034.1"/>
    <property type="molecule type" value="Genomic_DNA"/>
</dbReference>
<organism evidence="2 3">
    <name type="scientific">Aspergillus ruber (strain CBS 135680)</name>
    <dbReference type="NCBI Taxonomy" id="1388766"/>
    <lineage>
        <taxon>Eukaryota</taxon>
        <taxon>Fungi</taxon>
        <taxon>Dikarya</taxon>
        <taxon>Ascomycota</taxon>
        <taxon>Pezizomycotina</taxon>
        <taxon>Eurotiomycetes</taxon>
        <taxon>Eurotiomycetidae</taxon>
        <taxon>Eurotiales</taxon>
        <taxon>Aspergillaceae</taxon>
        <taxon>Aspergillus</taxon>
        <taxon>Aspergillus subgen. Aspergillus</taxon>
    </lineage>
</organism>
<dbReference type="HOGENOM" id="CLU_1777053_0_0_1"/>
<accession>A0A017SN83</accession>
<dbReference type="Proteomes" id="UP000019804">
    <property type="component" value="Unassembled WGS sequence"/>
</dbReference>
<evidence type="ECO:0000313" key="2">
    <source>
        <dbReference type="EMBL" id="EYE98034.1"/>
    </source>
</evidence>
<proteinExistence type="predicted"/>
<feature type="transmembrane region" description="Helical" evidence="1">
    <location>
        <begin position="98"/>
        <end position="118"/>
    </location>
</feature>
<dbReference type="GeneID" id="63693273"/>
<keyword evidence="3" id="KW-1185">Reference proteome</keyword>
<feature type="transmembrane region" description="Helical" evidence="1">
    <location>
        <begin position="12"/>
        <end position="36"/>
    </location>
</feature>